<keyword evidence="2 5" id="KW-0812">Transmembrane</keyword>
<dbReference type="AlphaFoldDB" id="A0A0D0BTB7"/>
<keyword evidence="7" id="KW-1185">Reference proteome</keyword>
<dbReference type="Pfam" id="PF04479">
    <property type="entry name" value="RTA1"/>
    <property type="match status" value="1"/>
</dbReference>
<dbReference type="PANTHER" id="PTHR31465:SF9">
    <property type="entry name" value="SPHINGOID LONG-CHAIN BASE TRANSPORTER RSB1"/>
    <property type="match status" value="1"/>
</dbReference>
<name>A0A0D0BTB7_9AGAR</name>
<comment type="subcellular location">
    <subcellularLocation>
        <location evidence="1">Membrane</location>
        <topology evidence="1">Multi-pass membrane protein</topology>
    </subcellularLocation>
</comment>
<evidence type="ECO:0000256" key="4">
    <source>
        <dbReference type="ARBA" id="ARBA00023136"/>
    </source>
</evidence>
<evidence type="ECO:0000256" key="1">
    <source>
        <dbReference type="ARBA" id="ARBA00004141"/>
    </source>
</evidence>
<dbReference type="EMBL" id="KN834784">
    <property type="protein sequence ID" value="KIK58626.1"/>
    <property type="molecule type" value="Genomic_DNA"/>
</dbReference>
<feature type="transmembrane region" description="Helical" evidence="5">
    <location>
        <begin position="138"/>
        <end position="161"/>
    </location>
</feature>
<organism evidence="6 7">
    <name type="scientific">Collybiopsis luxurians FD-317 M1</name>
    <dbReference type="NCBI Taxonomy" id="944289"/>
    <lineage>
        <taxon>Eukaryota</taxon>
        <taxon>Fungi</taxon>
        <taxon>Dikarya</taxon>
        <taxon>Basidiomycota</taxon>
        <taxon>Agaricomycotina</taxon>
        <taxon>Agaricomycetes</taxon>
        <taxon>Agaricomycetidae</taxon>
        <taxon>Agaricales</taxon>
        <taxon>Marasmiineae</taxon>
        <taxon>Omphalotaceae</taxon>
        <taxon>Collybiopsis</taxon>
        <taxon>Collybiopsis luxurians</taxon>
    </lineage>
</organism>
<dbReference type="GO" id="GO:0005886">
    <property type="term" value="C:plasma membrane"/>
    <property type="evidence" value="ECO:0007669"/>
    <property type="project" value="TreeGrafter"/>
</dbReference>
<protein>
    <submittedName>
        <fullName evidence="6">Uncharacterized protein</fullName>
    </submittedName>
</protein>
<keyword evidence="3 5" id="KW-1133">Transmembrane helix</keyword>
<sequence>MSPYSLFRSSGGQAIYFRTWWAFPTVVFAGILEIMGWSARLWSSISPFLLGPYEMQYDLVLAVLRCDNLSNPARPTDRLTLTILPPTPFVAGNFVILGNMIKLLGSEYSRIPPRWSVGGGMAATVVGQGKDPIPGGHIMLGGIVFQMATITIYVFCASEFFTRFLKDIPLRPIIRKDEGGGVSSDTIACPVIIDTDQPPEKGDTSIPKSTRMSAKLKIMTPALAFSTLCLFIR</sequence>
<dbReference type="OrthoDB" id="3358017at2759"/>
<reference evidence="6 7" key="1">
    <citation type="submission" date="2014-04" db="EMBL/GenBank/DDBJ databases">
        <title>Evolutionary Origins and Diversification of the Mycorrhizal Mutualists.</title>
        <authorList>
            <consortium name="DOE Joint Genome Institute"/>
            <consortium name="Mycorrhizal Genomics Consortium"/>
            <person name="Kohler A."/>
            <person name="Kuo A."/>
            <person name="Nagy L.G."/>
            <person name="Floudas D."/>
            <person name="Copeland A."/>
            <person name="Barry K.W."/>
            <person name="Cichocki N."/>
            <person name="Veneault-Fourrey C."/>
            <person name="LaButti K."/>
            <person name="Lindquist E.A."/>
            <person name="Lipzen A."/>
            <person name="Lundell T."/>
            <person name="Morin E."/>
            <person name="Murat C."/>
            <person name="Riley R."/>
            <person name="Ohm R."/>
            <person name="Sun H."/>
            <person name="Tunlid A."/>
            <person name="Henrissat B."/>
            <person name="Grigoriev I.V."/>
            <person name="Hibbett D.S."/>
            <person name="Martin F."/>
        </authorList>
    </citation>
    <scope>NUCLEOTIDE SEQUENCE [LARGE SCALE GENOMIC DNA]</scope>
    <source>
        <strain evidence="6 7">FD-317 M1</strain>
    </source>
</reference>
<dbReference type="PANTHER" id="PTHR31465">
    <property type="entry name" value="PROTEIN RTA1-RELATED"/>
    <property type="match status" value="1"/>
</dbReference>
<feature type="transmembrane region" description="Helical" evidence="5">
    <location>
        <begin position="20"/>
        <end position="39"/>
    </location>
</feature>
<evidence type="ECO:0000313" key="6">
    <source>
        <dbReference type="EMBL" id="KIK58626.1"/>
    </source>
</evidence>
<evidence type="ECO:0000256" key="5">
    <source>
        <dbReference type="SAM" id="Phobius"/>
    </source>
</evidence>
<dbReference type="InterPro" id="IPR007568">
    <property type="entry name" value="RTA1"/>
</dbReference>
<proteinExistence type="predicted"/>
<dbReference type="HOGENOM" id="CLU_033465_6_0_1"/>
<keyword evidence="4 5" id="KW-0472">Membrane</keyword>
<evidence type="ECO:0000256" key="3">
    <source>
        <dbReference type="ARBA" id="ARBA00022989"/>
    </source>
</evidence>
<evidence type="ECO:0000313" key="7">
    <source>
        <dbReference type="Proteomes" id="UP000053593"/>
    </source>
</evidence>
<dbReference type="Proteomes" id="UP000053593">
    <property type="component" value="Unassembled WGS sequence"/>
</dbReference>
<dbReference type="GO" id="GO:0000324">
    <property type="term" value="C:fungal-type vacuole"/>
    <property type="evidence" value="ECO:0007669"/>
    <property type="project" value="TreeGrafter"/>
</dbReference>
<accession>A0A0D0BTB7</accession>
<evidence type="ECO:0000256" key="2">
    <source>
        <dbReference type="ARBA" id="ARBA00022692"/>
    </source>
</evidence>
<gene>
    <name evidence="6" type="ORF">GYMLUDRAFT_262443</name>
</gene>